<evidence type="ECO:0000313" key="9">
    <source>
        <dbReference type="EMBL" id="SKB74282.1"/>
    </source>
</evidence>
<keyword evidence="2 6" id="KW-0479">Metal-binding</keyword>
<dbReference type="RefSeq" id="WP_079703039.1">
    <property type="nucleotide sequence ID" value="NZ_FUYR01000002.1"/>
</dbReference>
<keyword evidence="3 6" id="KW-0460">Magnesium</keyword>
<name>A0A1T5DRB4_9SPHI</name>
<dbReference type="SFLD" id="SFLDG00180">
    <property type="entry name" value="muconate_cycloisomerase"/>
    <property type="match status" value="1"/>
</dbReference>
<evidence type="ECO:0000256" key="1">
    <source>
        <dbReference type="ARBA" id="ARBA00008031"/>
    </source>
</evidence>
<dbReference type="InterPro" id="IPR013342">
    <property type="entry name" value="Mandelate_racemase_C"/>
</dbReference>
<evidence type="ECO:0000256" key="3">
    <source>
        <dbReference type="ARBA" id="ARBA00022842"/>
    </source>
</evidence>
<evidence type="ECO:0000256" key="5">
    <source>
        <dbReference type="PIRSR" id="PIRSR634603-1"/>
    </source>
</evidence>
<comment type="similarity">
    <text evidence="1 7">Belongs to the mandelate racemase/muconate lactonizing enzyme family.</text>
</comment>
<evidence type="ECO:0000256" key="2">
    <source>
        <dbReference type="ARBA" id="ARBA00022723"/>
    </source>
</evidence>
<evidence type="ECO:0000313" key="10">
    <source>
        <dbReference type="Proteomes" id="UP000189981"/>
    </source>
</evidence>
<dbReference type="OrthoDB" id="9775391at2"/>
<proteinExistence type="inferred from homology"/>
<dbReference type="Pfam" id="PF13378">
    <property type="entry name" value="MR_MLE_C"/>
    <property type="match status" value="1"/>
</dbReference>
<dbReference type="Pfam" id="PF02746">
    <property type="entry name" value="MR_MLE_N"/>
    <property type="match status" value="1"/>
</dbReference>
<dbReference type="InterPro" id="IPR029017">
    <property type="entry name" value="Enolase-like_N"/>
</dbReference>
<dbReference type="CDD" id="cd03319">
    <property type="entry name" value="L-Ala-DL-Glu_epimerase"/>
    <property type="match status" value="1"/>
</dbReference>
<dbReference type="InterPro" id="IPR013341">
    <property type="entry name" value="Mandelate_racemase_N_dom"/>
</dbReference>
<feature type="binding site" evidence="6">
    <location>
        <position position="178"/>
    </location>
    <ligand>
        <name>Mg(2+)</name>
        <dbReference type="ChEBI" id="CHEBI:18420"/>
    </ligand>
</feature>
<feature type="active site" description="Proton acceptor; specific for (S)-substrate epimerization" evidence="5">
    <location>
        <position position="252"/>
    </location>
</feature>
<dbReference type="Gene3D" id="3.30.390.10">
    <property type="entry name" value="Enolase-like, N-terminal domain"/>
    <property type="match status" value="1"/>
</dbReference>
<reference evidence="10" key="1">
    <citation type="submission" date="2017-02" db="EMBL/GenBank/DDBJ databases">
        <authorList>
            <person name="Varghese N."/>
            <person name="Submissions S."/>
        </authorList>
    </citation>
    <scope>NUCLEOTIDE SEQUENCE [LARGE SCALE GENOMIC DNA]</scope>
    <source>
        <strain evidence="10">DSM 22385</strain>
    </source>
</reference>
<dbReference type="SMART" id="SM00922">
    <property type="entry name" value="MR_MLE"/>
    <property type="match status" value="1"/>
</dbReference>
<accession>A0A1T5DRB4</accession>
<comment type="cofactor">
    <cofactor evidence="6 7">
        <name>Mg(2+)</name>
        <dbReference type="ChEBI" id="CHEBI:18420"/>
    </cofactor>
    <text evidence="6 7">Binds 1 Mg(2+) ion per subunit.</text>
</comment>
<protein>
    <recommendedName>
        <fullName evidence="7">Dipeptide epimerase</fullName>
        <ecNumber evidence="7">5.1.1.-</ecNumber>
    </recommendedName>
</protein>
<dbReference type="Gene3D" id="3.20.20.120">
    <property type="entry name" value="Enolase-like C-terminal domain"/>
    <property type="match status" value="1"/>
</dbReference>
<evidence type="ECO:0000259" key="8">
    <source>
        <dbReference type="SMART" id="SM00922"/>
    </source>
</evidence>
<feature type="active site" description="Proton acceptor; specific for (R)-substrate epimerization" evidence="5">
    <location>
        <position position="154"/>
    </location>
</feature>
<dbReference type="PANTHER" id="PTHR48080:SF3">
    <property type="entry name" value="ENOLASE SUPERFAMILY MEMBER DDB_G0284701"/>
    <property type="match status" value="1"/>
</dbReference>
<dbReference type="SUPFAM" id="SSF54826">
    <property type="entry name" value="Enolase N-terminal domain-like"/>
    <property type="match status" value="1"/>
</dbReference>
<dbReference type="InterPro" id="IPR034593">
    <property type="entry name" value="DgoD-like"/>
</dbReference>
<feature type="binding site" evidence="6">
    <location>
        <position position="230"/>
    </location>
    <ligand>
        <name>Mg(2+)</name>
        <dbReference type="ChEBI" id="CHEBI:18420"/>
    </ligand>
</feature>
<evidence type="ECO:0000256" key="6">
    <source>
        <dbReference type="PIRSR" id="PIRSR634603-3"/>
    </source>
</evidence>
<sequence>MKISYKPFELTLKHPFTIAKFSRTSTPIMLMEISHEGFTGFGEASMVPYMGENMETANAFMSKVDLSWLKPPFNFDEVVAYLDNIAPGNPNIKAAIDIALHDLKGKIENTPCYKFFGTDPSKMPETSYTLGIDTPEVLIQKIKEGEHCHIIKVKLGRDNDKELINTIRSATDKPLFVDANQGWADKHHGLEMVNWLHEQGVVLIEQPMAKDDPDSNAWITERSPIAIVGDESVQRFADVEKAKGVYHAINVKLMKSGGMYEGHRMIMKAKELGMKVMIGCMSETSCATLAAAALAPLCDWSDLDGPFLTNNNPYKDPEFKNGKWVLNDDPGLGIRLR</sequence>
<evidence type="ECO:0000256" key="7">
    <source>
        <dbReference type="RuleBase" id="RU366006"/>
    </source>
</evidence>
<dbReference type="PANTHER" id="PTHR48080">
    <property type="entry name" value="D-GALACTONATE DEHYDRATASE-RELATED"/>
    <property type="match status" value="1"/>
</dbReference>
<evidence type="ECO:0000256" key="4">
    <source>
        <dbReference type="ARBA" id="ARBA00023235"/>
    </source>
</evidence>
<feature type="binding site" evidence="6">
    <location>
        <position position="205"/>
    </location>
    <ligand>
        <name>Mg(2+)</name>
        <dbReference type="ChEBI" id="CHEBI:18420"/>
    </ligand>
</feature>
<dbReference type="AlphaFoldDB" id="A0A1T5DRB4"/>
<dbReference type="GO" id="GO:0000287">
    <property type="term" value="F:magnesium ion binding"/>
    <property type="evidence" value="ECO:0007669"/>
    <property type="project" value="UniProtKB-ARBA"/>
</dbReference>
<dbReference type="EC" id="5.1.1.-" evidence="7"/>
<dbReference type="SUPFAM" id="SSF51604">
    <property type="entry name" value="Enolase C-terminal domain-like"/>
    <property type="match status" value="1"/>
</dbReference>
<keyword evidence="10" id="KW-1185">Reference proteome</keyword>
<dbReference type="InterPro" id="IPR034603">
    <property type="entry name" value="Dipeptide_epimerase"/>
</dbReference>
<dbReference type="InterPro" id="IPR036849">
    <property type="entry name" value="Enolase-like_C_sf"/>
</dbReference>
<dbReference type="Proteomes" id="UP000189981">
    <property type="component" value="Unassembled WGS sequence"/>
</dbReference>
<dbReference type="GO" id="GO:0016855">
    <property type="term" value="F:racemase and epimerase activity, acting on amino acids and derivatives"/>
    <property type="evidence" value="ECO:0007669"/>
    <property type="project" value="UniProtKB-UniRule"/>
</dbReference>
<dbReference type="STRING" id="572036.SAMN05661099_2542"/>
<keyword evidence="4 7" id="KW-0413">Isomerase</keyword>
<dbReference type="EMBL" id="FUYR01000002">
    <property type="protein sequence ID" value="SKB74282.1"/>
    <property type="molecule type" value="Genomic_DNA"/>
</dbReference>
<organism evidence="9 10">
    <name type="scientific">Daejeonella lutea</name>
    <dbReference type="NCBI Taxonomy" id="572036"/>
    <lineage>
        <taxon>Bacteria</taxon>
        <taxon>Pseudomonadati</taxon>
        <taxon>Bacteroidota</taxon>
        <taxon>Sphingobacteriia</taxon>
        <taxon>Sphingobacteriales</taxon>
        <taxon>Sphingobacteriaceae</taxon>
        <taxon>Daejeonella</taxon>
    </lineage>
</organism>
<dbReference type="SFLD" id="SFLDS00001">
    <property type="entry name" value="Enolase"/>
    <property type="match status" value="1"/>
</dbReference>
<dbReference type="InterPro" id="IPR029065">
    <property type="entry name" value="Enolase_C-like"/>
</dbReference>
<feature type="domain" description="Mandelate racemase/muconate lactonizing enzyme C-terminal" evidence="8">
    <location>
        <begin position="135"/>
        <end position="226"/>
    </location>
</feature>
<gene>
    <name evidence="9" type="ORF">SAMN05661099_2542</name>
</gene>